<dbReference type="InterPro" id="IPR020616">
    <property type="entry name" value="Thiolase_N"/>
</dbReference>
<comment type="similarity">
    <text evidence="1 5">Belongs to the thiolase-like superfamily. Thiolase family.</text>
</comment>
<dbReference type="InterPro" id="IPR020613">
    <property type="entry name" value="Thiolase_CS"/>
</dbReference>
<dbReference type="GO" id="GO:0003988">
    <property type="term" value="F:acetyl-CoA C-acyltransferase activity"/>
    <property type="evidence" value="ECO:0007669"/>
    <property type="project" value="UniProtKB-EC"/>
</dbReference>
<dbReference type="NCBIfam" id="TIGR01930">
    <property type="entry name" value="AcCoA-C-Actrans"/>
    <property type="match status" value="1"/>
</dbReference>
<dbReference type="InterPro" id="IPR002155">
    <property type="entry name" value="Thiolase"/>
</dbReference>
<evidence type="ECO:0000313" key="8">
    <source>
        <dbReference type="EMBL" id="SNQ47716.1"/>
    </source>
</evidence>
<evidence type="ECO:0000256" key="3">
    <source>
        <dbReference type="ARBA" id="ARBA00023315"/>
    </source>
</evidence>
<keyword evidence="2 5" id="KW-0808">Transferase</keyword>
<evidence type="ECO:0000259" key="7">
    <source>
        <dbReference type="Pfam" id="PF02803"/>
    </source>
</evidence>
<dbReference type="PROSITE" id="PS00737">
    <property type="entry name" value="THIOLASE_2"/>
    <property type="match status" value="1"/>
</dbReference>
<dbReference type="PANTHER" id="PTHR43365:SF1">
    <property type="entry name" value="ACETYL-COA C-ACYLTRANSFERASE"/>
    <property type="match status" value="1"/>
</dbReference>
<dbReference type="PANTHER" id="PTHR43365">
    <property type="entry name" value="BLR7806 PROTEIN"/>
    <property type="match status" value="1"/>
</dbReference>
<accession>A0A2I2KQ09</accession>
<feature type="active site" description="Acyl-thioester intermediate" evidence="4">
    <location>
        <position position="107"/>
    </location>
</feature>
<feature type="domain" description="Thiolase C-terminal" evidence="7">
    <location>
        <begin position="280"/>
        <end position="401"/>
    </location>
</feature>
<gene>
    <name evidence="8" type="primary">fadA</name>
    <name evidence="8" type="ORF">FRACA_20112</name>
</gene>
<dbReference type="Proteomes" id="UP000234331">
    <property type="component" value="Unassembled WGS sequence"/>
</dbReference>
<organism evidence="8 9">
    <name type="scientific">Frankia canadensis</name>
    <dbReference type="NCBI Taxonomy" id="1836972"/>
    <lineage>
        <taxon>Bacteria</taxon>
        <taxon>Bacillati</taxon>
        <taxon>Actinomycetota</taxon>
        <taxon>Actinomycetes</taxon>
        <taxon>Frankiales</taxon>
        <taxon>Frankiaceae</taxon>
        <taxon>Frankia</taxon>
    </lineage>
</organism>
<keyword evidence="9" id="KW-1185">Reference proteome</keyword>
<keyword evidence="3 5" id="KW-0012">Acyltransferase</keyword>
<feature type="active site" description="Proton acceptor" evidence="4">
    <location>
        <position position="358"/>
    </location>
</feature>
<evidence type="ECO:0000256" key="1">
    <source>
        <dbReference type="ARBA" id="ARBA00010982"/>
    </source>
</evidence>
<dbReference type="PROSITE" id="PS00099">
    <property type="entry name" value="THIOLASE_3"/>
    <property type="match status" value="1"/>
</dbReference>
<dbReference type="PIRSF" id="PIRSF000429">
    <property type="entry name" value="Ac-CoA_Ac_transf"/>
    <property type="match status" value="1"/>
</dbReference>
<dbReference type="Pfam" id="PF02803">
    <property type="entry name" value="Thiolase_C"/>
    <property type="match status" value="1"/>
</dbReference>
<proteinExistence type="inferred from homology"/>
<sequence length="404" mass="42912">MPTSRAHGDSPFASTGRDALIVEALRTPIGRSHPKRGWYRDVHPNEMLGTVYSSLLTAAGLAPDVVEDLVVGCTAPFGEQSRNIARNAWLQAGYPPRVPATVLDRRCGSAQTAVEMAAALVSSGTHDIVLAGGVEHMHHVPMDSPARISELYGDPWPPALRDRYDFVPQGESAELIADRWSISRAEMDEFAARSHALAATAVEAGHFEREMIPLDLDGTRRASDQTIRPGTTTEILAGLKPVFRPPAQGRVTAGSSSPICDGAAGVLLASPRAATEHGLAPRARVLDQTTVGVDPVIMLTGPIPATRKLLERNGLTIDDIDLIEINEAFSSVVLAWEAELRPDMDRVNVNGGAIALGHPVGATGARLFATLLAEMERRDVELGLVTMCCGGGLGTATLIQRVAG</sequence>
<evidence type="ECO:0000259" key="6">
    <source>
        <dbReference type="Pfam" id="PF00108"/>
    </source>
</evidence>
<reference evidence="8 9" key="1">
    <citation type="submission" date="2017-06" db="EMBL/GenBank/DDBJ databases">
        <authorList>
            <person name="Kim H.J."/>
            <person name="Triplett B.A."/>
        </authorList>
    </citation>
    <scope>NUCLEOTIDE SEQUENCE [LARGE SCALE GENOMIC DNA]</scope>
    <source>
        <strain evidence="8">FRACA_ARgP5</strain>
    </source>
</reference>
<evidence type="ECO:0000313" key="9">
    <source>
        <dbReference type="Proteomes" id="UP000234331"/>
    </source>
</evidence>
<name>A0A2I2KQ09_9ACTN</name>
<protein>
    <submittedName>
        <fullName evidence="8">Steroid 3-ketoacyl-CoA thiolase</fullName>
        <ecNumber evidence="8">2.3.1.16</ecNumber>
    </submittedName>
</protein>
<feature type="active site" description="Proton acceptor" evidence="4">
    <location>
        <position position="388"/>
    </location>
</feature>
<evidence type="ECO:0000256" key="2">
    <source>
        <dbReference type="ARBA" id="ARBA00022679"/>
    </source>
</evidence>
<evidence type="ECO:0000256" key="4">
    <source>
        <dbReference type="PIRSR" id="PIRSR000429-1"/>
    </source>
</evidence>
<dbReference type="Gene3D" id="3.40.47.10">
    <property type="match status" value="2"/>
</dbReference>
<dbReference type="EC" id="2.3.1.16" evidence="8"/>
<dbReference type="OrthoDB" id="1402717at2"/>
<dbReference type="RefSeq" id="WP_101831499.1">
    <property type="nucleotide sequence ID" value="NZ_FZMO01000112.1"/>
</dbReference>
<evidence type="ECO:0000256" key="5">
    <source>
        <dbReference type="RuleBase" id="RU003557"/>
    </source>
</evidence>
<dbReference type="EMBL" id="FZMO01000112">
    <property type="protein sequence ID" value="SNQ47716.1"/>
    <property type="molecule type" value="Genomic_DNA"/>
</dbReference>
<feature type="domain" description="Thiolase N-terminal" evidence="6">
    <location>
        <begin position="20"/>
        <end position="270"/>
    </location>
</feature>
<dbReference type="Pfam" id="PF00108">
    <property type="entry name" value="Thiolase_N"/>
    <property type="match status" value="1"/>
</dbReference>
<dbReference type="AlphaFoldDB" id="A0A2I2KQ09"/>
<dbReference type="SUPFAM" id="SSF53901">
    <property type="entry name" value="Thiolase-like"/>
    <property type="match status" value="2"/>
</dbReference>
<dbReference type="InterPro" id="IPR016039">
    <property type="entry name" value="Thiolase-like"/>
</dbReference>
<dbReference type="CDD" id="cd00751">
    <property type="entry name" value="thiolase"/>
    <property type="match status" value="1"/>
</dbReference>
<dbReference type="InterPro" id="IPR020617">
    <property type="entry name" value="Thiolase_C"/>
</dbReference>
<dbReference type="InterPro" id="IPR020610">
    <property type="entry name" value="Thiolase_AS"/>
</dbReference>